<reference evidence="2 3" key="1">
    <citation type="submission" date="2021-05" db="EMBL/GenBank/DDBJ databases">
        <title>Genome Assembly of Synthetic Allotetraploid Brassica napus Reveals Homoeologous Exchanges between Subgenomes.</title>
        <authorList>
            <person name="Davis J.T."/>
        </authorList>
    </citation>
    <scope>NUCLEOTIDE SEQUENCE [LARGE SCALE GENOMIC DNA]</scope>
    <source>
        <strain evidence="3">cv. Da-Ae</strain>
        <tissue evidence="2">Seedling</tissue>
    </source>
</reference>
<proteinExistence type="predicted"/>
<organism evidence="2 3">
    <name type="scientific">Brassica napus</name>
    <name type="common">Rape</name>
    <dbReference type="NCBI Taxonomy" id="3708"/>
    <lineage>
        <taxon>Eukaryota</taxon>
        <taxon>Viridiplantae</taxon>
        <taxon>Streptophyta</taxon>
        <taxon>Embryophyta</taxon>
        <taxon>Tracheophyta</taxon>
        <taxon>Spermatophyta</taxon>
        <taxon>Magnoliopsida</taxon>
        <taxon>eudicotyledons</taxon>
        <taxon>Gunneridae</taxon>
        <taxon>Pentapetalae</taxon>
        <taxon>rosids</taxon>
        <taxon>malvids</taxon>
        <taxon>Brassicales</taxon>
        <taxon>Brassicaceae</taxon>
        <taxon>Brassiceae</taxon>
        <taxon>Brassica</taxon>
    </lineage>
</organism>
<dbReference type="PANTHER" id="PTHR22734:SF3">
    <property type="entry name" value="RIBOSOME PRODUCTION FACTOR 1"/>
    <property type="match status" value="1"/>
</dbReference>
<sequence length="218" mass="24917">MTLSNGSLHQIRRRPPETLLPRCGVGMAWAAFHAVEVVSSSRFAHKRIGYHAIAQSFNNQTPVLLMITNQLRKETVRTNALLIIGLPNGPAAHFKLSYLVLRKDIKNHENLTSHEPELVLTTSQLETVLGEPNFRGRRVVTFHNQRDFIFFRHHRYILDIKKDKQSGAKGKKGVAKERVKDARLELVWVSRALLIDPTLLEHLYPRIPEGFLACGFRM</sequence>
<dbReference type="PROSITE" id="PS50833">
    <property type="entry name" value="BRIX"/>
    <property type="match status" value="1"/>
</dbReference>
<name>A0ABQ7ZER5_BRANA</name>
<dbReference type="SMART" id="SM00879">
    <property type="entry name" value="Brix"/>
    <property type="match status" value="1"/>
</dbReference>
<dbReference type="Pfam" id="PF04427">
    <property type="entry name" value="Brix"/>
    <property type="match status" value="1"/>
</dbReference>
<dbReference type="Gene3D" id="1.25.10.10">
    <property type="entry name" value="Leucine-rich Repeat Variant"/>
    <property type="match status" value="1"/>
</dbReference>
<dbReference type="Proteomes" id="UP000824890">
    <property type="component" value="Unassembled WGS sequence"/>
</dbReference>
<feature type="domain" description="Brix" evidence="1">
    <location>
        <begin position="1"/>
        <end position="218"/>
    </location>
</feature>
<dbReference type="EMBL" id="JAGKQM010000015">
    <property type="protein sequence ID" value="KAH0878719.1"/>
    <property type="molecule type" value="Genomic_DNA"/>
</dbReference>
<dbReference type="SUPFAM" id="SSF52954">
    <property type="entry name" value="Class II aaRS ABD-related"/>
    <property type="match status" value="1"/>
</dbReference>
<dbReference type="PANTHER" id="PTHR22734">
    <property type="entry name" value="U3 SMALL NUCLEOLAR RIBONUCLEOPROTEIN PROTEIN IMP4"/>
    <property type="match status" value="1"/>
</dbReference>
<evidence type="ECO:0000259" key="1">
    <source>
        <dbReference type="PROSITE" id="PS50833"/>
    </source>
</evidence>
<comment type="caution">
    <text evidence="2">The sequence shown here is derived from an EMBL/GenBank/DDBJ whole genome shotgun (WGS) entry which is preliminary data.</text>
</comment>
<evidence type="ECO:0000313" key="2">
    <source>
        <dbReference type="EMBL" id="KAH0878719.1"/>
    </source>
</evidence>
<protein>
    <recommendedName>
        <fullName evidence="1">Brix domain-containing protein</fullName>
    </recommendedName>
</protein>
<accession>A0ABQ7ZER5</accession>
<dbReference type="InterPro" id="IPR011989">
    <property type="entry name" value="ARM-like"/>
</dbReference>
<dbReference type="InterPro" id="IPR007109">
    <property type="entry name" value="Brix"/>
</dbReference>
<gene>
    <name evidence="2" type="ORF">HID58_066113</name>
</gene>
<dbReference type="InterPro" id="IPR044281">
    <property type="entry name" value="IMP4/RPF1"/>
</dbReference>
<evidence type="ECO:0000313" key="3">
    <source>
        <dbReference type="Proteomes" id="UP000824890"/>
    </source>
</evidence>
<keyword evidence="3" id="KW-1185">Reference proteome</keyword>